<dbReference type="PROSITE" id="PS00678">
    <property type="entry name" value="WD_REPEATS_1"/>
    <property type="match status" value="8"/>
</dbReference>
<dbReference type="InterPro" id="IPR001680">
    <property type="entry name" value="WD40_rpt"/>
</dbReference>
<dbReference type="Gene3D" id="2.130.10.10">
    <property type="entry name" value="YVTN repeat-like/Quinoprotein amine dehydrogenase"/>
    <property type="match status" value="6"/>
</dbReference>
<gene>
    <name evidence="6" type="ORF">CRENPOLYSF2_3060001</name>
</gene>
<feature type="repeat" description="WD" evidence="3">
    <location>
        <begin position="629"/>
        <end position="661"/>
    </location>
</feature>
<evidence type="ECO:0000256" key="3">
    <source>
        <dbReference type="PROSITE-ProRule" id="PRU00221"/>
    </source>
</evidence>
<feature type="repeat" description="WD" evidence="3">
    <location>
        <begin position="291"/>
        <end position="333"/>
    </location>
</feature>
<feature type="repeat" description="WD" evidence="3">
    <location>
        <begin position="168"/>
        <end position="209"/>
    </location>
</feature>
<dbReference type="Pfam" id="PF12894">
    <property type="entry name" value="ANAPC4_WD40"/>
    <property type="match status" value="1"/>
</dbReference>
<keyword evidence="7" id="KW-1185">Reference proteome</keyword>
<dbReference type="SMART" id="SM00320">
    <property type="entry name" value="WD40"/>
    <property type="match status" value="16"/>
</dbReference>
<feature type="repeat" description="WD" evidence="3">
    <location>
        <begin position="588"/>
        <end position="629"/>
    </location>
</feature>
<proteinExistence type="predicted"/>
<dbReference type="EMBL" id="FUKJ01000231">
    <property type="protein sequence ID" value="SJM93055.1"/>
    <property type="molecule type" value="Genomic_DNA"/>
</dbReference>
<keyword evidence="1 3" id="KW-0853">WD repeat</keyword>
<evidence type="ECO:0000313" key="7">
    <source>
        <dbReference type="Proteomes" id="UP000195442"/>
    </source>
</evidence>
<dbReference type="InterPro" id="IPR020472">
    <property type="entry name" value="WD40_PAC1"/>
</dbReference>
<dbReference type="Pfam" id="PF00400">
    <property type="entry name" value="WD40"/>
    <property type="match status" value="11"/>
</dbReference>
<keyword evidence="2" id="KW-0677">Repeat</keyword>
<feature type="transmembrane region" description="Helical" evidence="4">
    <location>
        <begin position="81"/>
        <end position="102"/>
    </location>
</feature>
<feature type="repeat" description="WD" evidence="3">
    <location>
        <begin position="344"/>
        <end position="375"/>
    </location>
</feature>
<feature type="repeat" description="WD" evidence="3">
    <location>
        <begin position="250"/>
        <end position="291"/>
    </location>
</feature>
<dbReference type="PANTHER" id="PTHR19879:SF9">
    <property type="entry name" value="TRANSCRIPTION INITIATION FACTOR TFIID SUBUNIT 5"/>
    <property type="match status" value="1"/>
</dbReference>
<evidence type="ECO:0000256" key="4">
    <source>
        <dbReference type="SAM" id="Phobius"/>
    </source>
</evidence>
<feature type="repeat" description="WD" evidence="3">
    <location>
        <begin position="472"/>
        <end position="498"/>
    </location>
</feature>
<keyword evidence="4" id="KW-1133">Transmembrane helix</keyword>
<feature type="domain" description="Anaphase-promoting complex subunit 4-like WD40" evidence="5">
    <location>
        <begin position="170"/>
        <end position="220"/>
    </location>
</feature>
<evidence type="ECO:0000259" key="5">
    <source>
        <dbReference type="Pfam" id="PF12894"/>
    </source>
</evidence>
<dbReference type="AlphaFoldDB" id="A0A1R4H9Y3"/>
<feature type="repeat" description="WD" evidence="3">
    <location>
        <begin position="506"/>
        <end position="547"/>
    </location>
</feature>
<dbReference type="InterPro" id="IPR011047">
    <property type="entry name" value="Quinoprotein_ADH-like_sf"/>
</dbReference>
<accession>A0A1R4H9Y3</accession>
<protein>
    <recommendedName>
        <fullName evidence="5">Anaphase-promoting complex subunit 4-like WD40 domain-containing protein</fullName>
    </recommendedName>
</protein>
<dbReference type="PANTHER" id="PTHR19879">
    <property type="entry name" value="TRANSCRIPTION INITIATION FACTOR TFIID"/>
    <property type="match status" value="1"/>
</dbReference>
<feature type="repeat" description="WD" evidence="3">
    <location>
        <begin position="547"/>
        <end position="588"/>
    </location>
</feature>
<feature type="repeat" description="WD" evidence="3">
    <location>
        <begin position="209"/>
        <end position="250"/>
    </location>
</feature>
<evidence type="ECO:0000256" key="2">
    <source>
        <dbReference type="ARBA" id="ARBA00022737"/>
    </source>
</evidence>
<organism evidence="6 7">
    <name type="scientific">Crenothrix polyspora</name>
    <dbReference type="NCBI Taxonomy" id="360316"/>
    <lineage>
        <taxon>Bacteria</taxon>
        <taxon>Pseudomonadati</taxon>
        <taxon>Pseudomonadota</taxon>
        <taxon>Gammaproteobacteria</taxon>
        <taxon>Methylococcales</taxon>
        <taxon>Crenotrichaceae</taxon>
        <taxon>Crenothrix</taxon>
    </lineage>
</organism>
<evidence type="ECO:0000313" key="6">
    <source>
        <dbReference type="EMBL" id="SJM93055.1"/>
    </source>
</evidence>
<dbReference type="InterPro" id="IPR015943">
    <property type="entry name" value="WD40/YVTN_repeat-like_dom_sf"/>
</dbReference>
<dbReference type="OrthoDB" id="511103at2"/>
<name>A0A1R4H9Y3_9GAMM</name>
<dbReference type="PRINTS" id="PR00320">
    <property type="entry name" value="GPROTEINBRPT"/>
</dbReference>
<dbReference type="InterPro" id="IPR024977">
    <property type="entry name" value="Apc4-like_WD40_dom"/>
</dbReference>
<dbReference type="CDD" id="cd00200">
    <property type="entry name" value="WD40"/>
    <property type="match status" value="2"/>
</dbReference>
<keyword evidence="4" id="KW-0472">Membrane</keyword>
<dbReference type="SUPFAM" id="SSF50998">
    <property type="entry name" value="Quinoprotein alcohol dehydrogenase-like"/>
    <property type="match status" value="3"/>
</dbReference>
<feature type="repeat" description="WD" evidence="3">
    <location>
        <begin position="775"/>
        <end position="816"/>
    </location>
</feature>
<dbReference type="PROSITE" id="PS50294">
    <property type="entry name" value="WD_REPEATS_REGION"/>
    <property type="match status" value="11"/>
</dbReference>
<feature type="repeat" description="WD" evidence="3">
    <location>
        <begin position="816"/>
        <end position="847"/>
    </location>
</feature>
<feature type="repeat" description="WD" evidence="3">
    <location>
        <begin position="741"/>
        <end position="775"/>
    </location>
</feature>
<evidence type="ECO:0000256" key="1">
    <source>
        <dbReference type="ARBA" id="ARBA00022574"/>
    </source>
</evidence>
<dbReference type="Proteomes" id="UP000195442">
    <property type="component" value="Unassembled WGS sequence"/>
</dbReference>
<dbReference type="PROSITE" id="PS50082">
    <property type="entry name" value="WD_REPEATS_2"/>
    <property type="match status" value="14"/>
</dbReference>
<dbReference type="InterPro" id="IPR019775">
    <property type="entry name" value="WD40_repeat_CS"/>
</dbReference>
<keyword evidence="4" id="KW-0812">Transmembrane</keyword>
<reference evidence="7" key="1">
    <citation type="submission" date="2017-02" db="EMBL/GenBank/DDBJ databases">
        <authorList>
            <person name="Daims H."/>
        </authorList>
    </citation>
    <scope>NUCLEOTIDE SEQUENCE [LARGE SCALE GENOMIC DNA]</scope>
</reference>
<feature type="repeat" description="WD" evidence="3">
    <location>
        <begin position="668"/>
        <end position="709"/>
    </location>
</feature>
<dbReference type="RefSeq" id="WP_087147231.1">
    <property type="nucleotide sequence ID" value="NZ_FUKJ01000231.1"/>
</dbReference>
<sequence>MKAWVEQEARSADTYRRLEQTAILYSQKRASLLQGLELFPVLAWQKREKPSAAWAARYGQDFDRVMRFLARSRRRHAIKSIGKFLGFTAICFIALGMTWLWYQTDIERHKAASSRLLAESVLRRSKSPLNRLSILLGIEAMKYYPIAHFTLNQFQFGSLSMLPKSSLKLQHDNKVKKIVYSSDGKVLASVSKDNTVRLWDVTSGKELHHMTHESSVSTVIFSPDGKQIAARSLEKTVWLWDVVTGKKLQRIDHDGSVNSVTFSPDSRQLATASNDKTARLWNTSTGKELNRLSHDREVDYIIFSPDGKQVATTTSFDRFVRLWDAITGKELQILNHDDTVHAVVTFSPDGKQLATGCSDGITRLWDTATGKELQRLKASSETISFSPNGKLLAITYHGLSVELWNIETGKMQSLSHDSLISAVAFSPDGKQLSTVTNTPENTFTSTEESQLIYLWDTATGENLGRLRLDIPVNGITFNPSGKQLAIIRNDNTVQLWDVAISLSLKRLQHAGYVTAVTFSPDGRQLATASEDSTARLWDTATGQEMQHLNHDGKVNTVTYSPNGKQLATSSVDKTARLWDTSTGQELQRLSHDNSVNTVTFNRNGKLLATASTDNTSRLWDVLTGQEIQRLLHDAPVNYVTFSPDGKQFATASDDKTVQIWSTGLGIQRLHHESPVKTVSFSPDGKQIATASSDNTVRLWNTLTAQELHHLNQTDPFWAHTNEAYNFNPSDHDIQLALHGPVYIVTFSPDGRLLATSNDGSIVQLWDTVTGQEVRNLEHRGIVKAVSFSHDGEQIVTTGANNIARLWDTATGREIQNMQHYDTITAVAFSPDNRKIATASWDNTVQLWFWQPEDLINQLCSRVQHNINWDSWKAFFEDEPYHKTCDNLPIDSGLENKGKLLVREGKITEAITMIGLINNADPELKLDQKQTILKWEAPVRLEEAEQLLKSKKITEAISEFNQIDQMDNQLISAKSWNKLCWDAAVNGHAAQVVLNACEKAVRTATAVDNIWELQDSRGLARALTGNSQGAIEDFEVFILKTNDEKLKKQRQAWVQALQAGQNPFTKEELATLQDQ</sequence>